<dbReference type="PANTHER" id="PTHR46481:SF10">
    <property type="entry name" value="ZINC FINGER BED DOMAIN-CONTAINING PROTEIN 39"/>
    <property type="match status" value="1"/>
</dbReference>
<evidence type="ECO:0000259" key="9">
    <source>
        <dbReference type="Pfam" id="PF13359"/>
    </source>
</evidence>
<feature type="compositionally biased region" description="Acidic residues" evidence="7">
    <location>
        <begin position="1258"/>
        <end position="1270"/>
    </location>
</feature>
<feature type="region of interest" description="Disordered" evidence="7">
    <location>
        <begin position="440"/>
        <end position="473"/>
    </location>
</feature>
<evidence type="ECO:0000313" key="12">
    <source>
        <dbReference type="Proteomes" id="UP000663828"/>
    </source>
</evidence>
<feature type="domain" description="DDE Tnp4" evidence="9">
    <location>
        <begin position="964"/>
        <end position="1052"/>
    </location>
</feature>
<accession>A0A814S7W2</accession>
<evidence type="ECO:0008006" key="13">
    <source>
        <dbReference type="Google" id="ProtNLM"/>
    </source>
</evidence>
<feature type="compositionally biased region" description="Basic and acidic residues" evidence="7">
    <location>
        <begin position="704"/>
        <end position="723"/>
    </location>
</feature>
<evidence type="ECO:0000256" key="7">
    <source>
        <dbReference type="SAM" id="MobiDB-lite"/>
    </source>
</evidence>
<evidence type="ECO:0000256" key="3">
    <source>
        <dbReference type="ARBA" id="ARBA00022723"/>
    </source>
</evidence>
<gene>
    <name evidence="11" type="ORF">EDS130_LOCUS35054</name>
    <name evidence="10" type="ORF">XAT740_LOCUS20570</name>
</gene>
<dbReference type="Pfam" id="PF13359">
    <property type="entry name" value="DDE_Tnp_4"/>
    <property type="match status" value="1"/>
</dbReference>
<evidence type="ECO:0000256" key="2">
    <source>
        <dbReference type="ARBA" id="ARBA00004123"/>
    </source>
</evidence>
<keyword evidence="3" id="KW-0479">Metal-binding</keyword>
<evidence type="ECO:0000313" key="10">
    <source>
        <dbReference type="EMBL" id="CAF1143835.1"/>
    </source>
</evidence>
<feature type="region of interest" description="Disordered" evidence="7">
    <location>
        <begin position="40"/>
        <end position="103"/>
    </location>
</feature>
<evidence type="ECO:0000256" key="5">
    <source>
        <dbReference type="ARBA" id="ARBA00022833"/>
    </source>
</evidence>
<dbReference type="InterPro" id="IPR052035">
    <property type="entry name" value="ZnF_BED_domain_contain"/>
</dbReference>
<comment type="caution">
    <text evidence="10">The sequence shown here is derived from an EMBL/GenBank/DDBJ whole genome shotgun (WGS) entry which is preliminary data.</text>
</comment>
<evidence type="ECO:0000256" key="4">
    <source>
        <dbReference type="ARBA" id="ARBA00022771"/>
    </source>
</evidence>
<evidence type="ECO:0000259" key="8">
    <source>
        <dbReference type="Pfam" id="PF10683"/>
    </source>
</evidence>
<evidence type="ECO:0000256" key="1">
    <source>
        <dbReference type="ARBA" id="ARBA00001968"/>
    </source>
</evidence>
<organism evidence="10 12">
    <name type="scientific">Adineta ricciae</name>
    <name type="common">Rotifer</name>
    <dbReference type="NCBI Taxonomy" id="249248"/>
    <lineage>
        <taxon>Eukaryota</taxon>
        <taxon>Metazoa</taxon>
        <taxon>Spiralia</taxon>
        <taxon>Gnathifera</taxon>
        <taxon>Rotifera</taxon>
        <taxon>Eurotatoria</taxon>
        <taxon>Bdelloidea</taxon>
        <taxon>Adinetida</taxon>
        <taxon>Adinetidae</taxon>
        <taxon>Adineta</taxon>
    </lineage>
</organism>
<reference evidence="10" key="1">
    <citation type="submission" date="2021-02" db="EMBL/GenBank/DDBJ databases">
        <authorList>
            <person name="Nowell W R."/>
        </authorList>
    </citation>
    <scope>NUCLEOTIDE SEQUENCE</scope>
</reference>
<comment type="subcellular location">
    <subcellularLocation>
        <location evidence="2">Nucleus</location>
    </subcellularLocation>
</comment>
<feature type="compositionally biased region" description="Polar residues" evidence="7">
    <location>
        <begin position="43"/>
        <end position="103"/>
    </location>
</feature>
<feature type="region of interest" description="Disordered" evidence="7">
    <location>
        <begin position="1249"/>
        <end position="1270"/>
    </location>
</feature>
<feature type="region of interest" description="Disordered" evidence="7">
    <location>
        <begin position="704"/>
        <end position="726"/>
    </location>
</feature>
<keyword evidence="4" id="KW-0863">Zinc-finger</keyword>
<name>A0A814S7W2_ADIRI</name>
<proteinExistence type="predicted"/>
<keyword evidence="5" id="KW-0862">Zinc</keyword>
<dbReference type="Pfam" id="PF10683">
    <property type="entry name" value="DBD_Tnp_Hermes"/>
    <property type="match status" value="1"/>
</dbReference>
<dbReference type="SUPFAM" id="SSF140996">
    <property type="entry name" value="Hermes dimerisation domain"/>
    <property type="match status" value="1"/>
</dbReference>
<dbReference type="InterPro" id="IPR012337">
    <property type="entry name" value="RNaseH-like_sf"/>
</dbReference>
<dbReference type="SUPFAM" id="SSF53098">
    <property type="entry name" value="Ribonuclease H-like"/>
    <property type="match status" value="1"/>
</dbReference>
<evidence type="ECO:0000256" key="6">
    <source>
        <dbReference type="ARBA" id="ARBA00023242"/>
    </source>
</evidence>
<dbReference type="GO" id="GO:0005634">
    <property type="term" value="C:nucleus"/>
    <property type="evidence" value="ECO:0007669"/>
    <property type="project" value="UniProtKB-SubCell"/>
</dbReference>
<comment type="cofactor">
    <cofactor evidence="1">
        <name>a divalent metal cation</name>
        <dbReference type="ChEBI" id="CHEBI:60240"/>
    </cofactor>
</comment>
<dbReference type="Proteomes" id="UP000663828">
    <property type="component" value="Unassembled WGS sequence"/>
</dbReference>
<feature type="domain" description="Hermes trasposase DNA-binding" evidence="8">
    <location>
        <begin position="223"/>
        <end position="281"/>
    </location>
</feature>
<protein>
    <recommendedName>
        <fullName evidence="13">SWIM-type domain-containing protein</fullName>
    </recommendedName>
</protein>
<dbReference type="Proteomes" id="UP000663852">
    <property type="component" value="Unassembled WGS sequence"/>
</dbReference>
<dbReference type="Gene3D" id="1.10.10.1070">
    <property type="entry name" value="Zinc finger, BED domain-containing"/>
    <property type="match status" value="1"/>
</dbReference>
<dbReference type="OrthoDB" id="1607513at2759"/>
<dbReference type="GO" id="GO:0008270">
    <property type="term" value="F:zinc ion binding"/>
    <property type="evidence" value="ECO:0007669"/>
    <property type="project" value="UniProtKB-KW"/>
</dbReference>
<dbReference type="EMBL" id="CAJNOR010001442">
    <property type="protein sequence ID" value="CAF1143835.1"/>
    <property type="molecule type" value="Genomic_DNA"/>
</dbReference>
<sequence>MYHCSKFDFVQLTFPVEKITNIMSTAYNLDDDISFISNDGPHGTSNSFRTQEQNNRNSAPISSTIDLKSPSTRVRNSSNSPSFDACSDSNFTRGRAQSDSNPSINHYTVEQLKQFLLKKNPNYRLSKNNSTKSSSIWWRAFGFISTLNENKEFEQIPGFISCLKCYNTFRYSFNSGTKHFVDHANKCFPFATKNTVVAADANESKFVQYKLEQVGVQRKVQLTAKDQQRLKEICAKWICCDMRPFTIVEDDGFQNLANMLIKIGSQYGSIDAKNVIPSRHTVNRTVHDLADKIRDSLKQELIEPLRTKAVTIAPDFWQSKYSQQHYLGLNVSYVNVNYQFKAIDLFCRPFNGTKSYDLILDFLNIQLAEFGINLTDVNIITDRGANFLKAFSKHDPICCFGHRLNNVLKICFFYQQSKRKTNKSPPKEVFSSTTLILPNDCSGVEKDELSSSSDSDSSGDEENQRENYPPEQSSLAIPSEAKQVLFVLKQAKKLVKYAKLTGLNQEIKDNGGITLHQATVVRWLSLSNLLESLIKSFKIVRKLLFDKDKQLLITDINLQCLKQLCLILKPFKQIVTSIQIGNAPSLYFVPMYYITLKEVLQSFDAVKEYVNENIEDVGDHDSSFKIDKDDDFEHELPGIRWFRERLLSLLNEMVVLDIRQVTAMLLHPRYRSLKKIPDHVKDQCYKYVRQQVWELREKGKLEEENQKDLLEPPEKKQRKEKNILSRFESGNLNEETTVRTGSGDESDETCFVCQKTDGSSSKVLSTEQQKSVFIKRGIVIPPGSRFCCDHLYGKHLTFEALHQIVSTKSEPIVFDAKSVMNLITECCTMIRDTKTFDFDYPTSLDDEAYYNLTSLEKDQFDNLPSTLTSMRNSYVRSIRVGLALFLVKMRLSVSNRVLSSLFHMKNKHVASRIVHAIVEGLLKNFVPKHLGFQHIDRRTVLNCHQTLIASQLMADRDDQGILVMDGTYLFIQKSSSNQFQRRSFSMHKRRNLIKPTITTATDGYILSVQGPYFADGRNNDASIANNIFIHNEEDVLNWLNKDDVIAVDRGFRDAVKSIYGFGFNVQLPDFLKGKNIYHLQKPIILGVLLKKLIKLRIGRNGKKYYAQMVNFPILAEEDVQDICFGTYQIKQAKSYIEVHLKPSVLDNEKYEFLVELSTKHVDLVCVRFALRHSSNKTYIATVQFDEDDYDESIKRWFCTCAAGARIIGCYAHITALIFHLGVSRSETDSSDHQLSANNLLPNLQDCIQYSDNASNSDDHDDSSEPEPDDD</sequence>
<dbReference type="AlphaFoldDB" id="A0A814S7W2"/>
<keyword evidence="6" id="KW-0539">Nucleus</keyword>
<dbReference type="EMBL" id="CAJNOJ010000302">
    <property type="protein sequence ID" value="CAF1383305.1"/>
    <property type="molecule type" value="Genomic_DNA"/>
</dbReference>
<dbReference type="InterPro" id="IPR027806">
    <property type="entry name" value="HARBI1_dom"/>
</dbReference>
<keyword evidence="12" id="KW-1185">Reference proteome</keyword>
<dbReference type="InterPro" id="IPR018473">
    <property type="entry name" value="Hermes_transposase_DNA-db"/>
</dbReference>
<dbReference type="PANTHER" id="PTHR46481">
    <property type="entry name" value="ZINC FINGER BED DOMAIN-CONTAINING PROTEIN 4"/>
    <property type="match status" value="1"/>
</dbReference>
<evidence type="ECO:0000313" key="11">
    <source>
        <dbReference type="EMBL" id="CAF1383305.1"/>
    </source>
</evidence>